<evidence type="ECO:0000256" key="9">
    <source>
        <dbReference type="SAM" id="SignalP"/>
    </source>
</evidence>
<evidence type="ECO:0000256" key="1">
    <source>
        <dbReference type="ARBA" id="ARBA00004613"/>
    </source>
</evidence>
<dbReference type="PROSITE" id="PS00213">
    <property type="entry name" value="LIPOCALIN"/>
    <property type="match status" value="1"/>
</dbReference>
<dbReference type="eggNOG" id="ENOG502T7VZ">
    <property type="taxonomic scope" value="Eukaryota"/>
</dbReference>
<dbReference type="STRING" id="10181.G5AZX6"/>
<gene>
    <name evidence="11" type="ORF">GW7_00352</name>
</gene>
<dbReference type="GO" id="GO:0005615">
    <property type="term" value="C:extracellular space"/>
    <property type="evidence" value="ECO:0007669"/>
    <property type="project" value="TreeGrafter"/>
</dbReference>
<dbReference type="OMA" id="CELWRTA"/>
<accession>G5AZX6</accession>
<keyword evidence="3" id="KW-0813">Transport</keyword>
<keyword evidence="6" id="KW-1015">Disulfide bond</keyword>
<organism evidence="11 12">
    <name type="scientific">Heterocephalus glaber</name>
    <name type="common">Naked mole rat</name>
    <dbReference type="NCBI Taxonomy" id="10181"/>
    <lineage>
        <taxon>Eukaryota</taxon>
        <taxon>Metazoa</taxon>
        <taxon>Chordata</taxon>
        <taxon>Craniata</taxon>
        <taxon>Vertebrata</taxon>
        <taxon>Euteleostomi</taxon>
        <taxon>Mammalia</taxon>
        <taxon>Eutheria</taxon>
        <taxon>Euarchontoglires</taxon>
        <taxon>Glires</taxon>
        <taxon>Rodentia</taxon>
        <taxon>Hystricomorpha</taxon>
        <taxon>Bathyergidae</taxon>
        <taxon>Heterocephalus</taxon>
    </lineage>
</organism>
<dbReference type="InterPro" id="IPR000566">
    <property type="entry name" value="Lipocln_cytosolic_FA-bd_dom"/>
</dbReference>
<evidence type="ECO:0000313" key="12">
    <source>
        <dbReference type="Proteomes" id="UP000006813"/>
    </source>
</evidence>
<evidence type="ECO:0000256" key="4">
    <source>
        <dbReference type="ARBA" id="ARBA00022525"/>
    </source>
</evidence>
<feature type="domain" description="Lipocalin/cytosolic fatty-acid binding" evidence="10">
    <location>
        <begin position="48"/>
        <end position="190"/>
    </location>
</feature>
<dbReference type="CDD" id="cd19457">
    <property type="entry name" value="lipocalin_2-like"/>
    <property type="match status" value="1"/>
</dbReference>
<feature type="signal peptide" evidence="9">
    <location>
        <begin position="1"/>
        <end position="20"/>
    </location>
</feature>
<dbReference type="PANTHER" id="PTHR11430">
    <property type="entry name" value="LIPOCALIN"/>
    <property type="match status" value="1"/>
</dbReference>
<evidence type="ECO:0000256" key="5">
    <source>
        <dbReference type="ARBA" id="ARBA00022729"/>
    </source>
</evidence>
<evidence type="ECO:0000313" key="11">
    <source>
        <dbReference type="EMBL" id="EHB02587.1"/>
    </source>
</evidence>
<keyword evidence="7" id="KW-0325">Glycoprotein</keyword>
<dbReference type="PANTHER" id="PTHR11430:SF13">
    <property type="entry name" value="NEUTROPHIL GELATINASE-ASSOCIATED LIPOCALIN"/>
    <property type="match status" value="1"/>
</dbReference>
<dbReference type="EMBL" id="JH167704">
    <property type="protein sequence ID" value="EHB02587.1"/>
    <property type="molecule type" value="Genomic_DNA"/>
</dbReference>
<dbReference type="GO" id="GO:0036094">
    <property type="term" value="F:small molecule binding"/>
    <property type="evidence" value="ECO:0007669"/>
    <property type="project" value="InterPro"/>
</dbReference>
<dbReference type="InterPro" id="IPR012674">
    <property type="entry name" value="Calycin"/>
</dbReference>
<keyword evidence="5 9" id="KW-0732">Signal</keyword>
<reference evidence="11 12" key="1">
    <citation type="journal article" date="2011" name="Nature">
        <title>Genome sequencing reveals insights into physiology and longevity of the naked mole rat.</title>
        <authorList>
            <person name="Kim E.B."/>
            <person name="Fang X."/>
            <person name="Fushan A.A."/>
            <person name="Huang Z."/>
            <person name="Lobanov A.V."/>
            <person name="Han L."/>
            <person name="Marino S.M."/>
            <person name="Sun X."/>
            <person name="Turanov A.A."/>
            <person name="Yang P."/>
            <person name="Yim S.H."/>
            <person name="Zhao X."/>
            <person name="Kasaikina M.V."/>
            <person name="Stoletzki N."/>
            <person name="Peng C."/>
            <person name="Polak P."/>
            <person name="Xiong Z."/>
            <person name="Kiezun A."/>
            <person name="Zhu Y."/>
            <person name="Chen Y."/>
            <person name="Kryukov G.V."/>
            <person name="Zhang Q."/>
            <person name="Peshkin L."/>
            <person name="Yang L."/>
            <person name="Bronson R.T."/>
            <person name="Buffenstein R."/>
            <person name="Wang B."/>
            <person name="Han C."/>
            <person name="Li Q."/>
            <person name="Chen L."/>
            <person name="Zhao W."/>
            <person name="Sunyaev S.R."/>
            <person name="Park T.J."/>
            <person name="Zhang G."/>
            <person name="Wang J."/>
            <person name="Gladyshev V.N."/>
        </authorList>
    </citation>
    <scope>NUCLEOTIDE SEQUENCE [LARGE SCALE GENOMIC DNA]</scope>
</reference>
<dbReference type="SUPFAM" id="SSF50814">
    <property type="entry name" value="Lipocalins"/>
    <property type="match status" value="1"/>
</dbReference>
<dbReference type="PRINTS" id="PR00179">
    <property type="entry name" value="LIPOCALIN"/>
</dbReference>
<dbReference type="AlphaFoldDB" id="G5AZX6"/>
<dbReference type="InterPro" id="IPR003087">
    <property type="entry name" value="LCN2/LCN12"/>
</dbReference>
<sequence length="214" mass="24559">MALCLLCLSLTLLGILQTQAQDPPLAVPLNIPMYKVPVQSDFQDDQFQGKWYTIAVADNAIRFENLTHVHMYSTIFELKDDHSYNVTSRMFSEEQCELWIRTFVPTVLPGQFTLENITRFNQIQNYTVRVTATDYDQFATMFLKTTYKSRVYIEIILLGRTKELSLELKEGFLNFSKSLGLTEEDIIFTDPIGNVQLGRGGQDVGSVQVWCYTL</sequence>
<dbReference type="Proteomes" id="UP000006813">
    <property type="component" value="Unassembled WGS sequence"/>
</dbReference>
<proteinExistence type="inferred from homology"/>
<keyword evidence="4" id="KW-0964">Secreted</keyword>
<protein>
    <submittedName>
        <fullName evidence="11">Neutrophil gelatinase-associated lipocalin</fullName>
    </submittedName>
</protein>
<evidence type="ECO:0000256" key="6">
    <source>
        <dbReference type="ARBA" id="ARBA00023157"/>
    </source>
</evidence>
<comment type="similarity">
    <text evidence="2 8">Belongs to the calycin superfamily. Lipocalin family.</text>
</comment>
<dbReference type="Gene3D" id="2.40.128.20">
    <property type="match status" value="1"/>
</dbReference>
<evidence type="ECO:0000256" key="2">
    <source>
        <dbReference type="ARBA" id="ARBA00006889"/>
    </source>
</evidence>
<name>G5AZX6_HETGA</name>
<evidence type="ECO:0000259" key="10">
    <source>
        <dbReference type="Pfam" id="PF00061"/>
    </source>
</evidence>
<evidence type="ECO:0000256" key="8">
    <source>
        <dbReference type="RuleBase" id="RU003695"/>
    </source>
</evidence>
<comment type="subcellular location">
    <subcellularLocation>
        <location evidence="1">Secreted</location>
    </subcellularLocation>
</comment>
<dbReference type="InterPro" id="IPR022272">
    <property type="entry name" value="Lipocalin_CS"/>
</dbReference>
<feature type="chain" id="PRO_5003473868" evidence="9">
    <location>
        <begin position="21"/>
        <end position="214"/>
    </location>
</feature>
<dbReference type="PRINTS" id="PR01275">
    <property type="entry name" value="NGELATINASE"/>
</dbReference>
<dbReference type="InParanoid" id="G5AZX6"/>
<evidence type="ECO:0000256" key="7">
    <source>
        <dbReference type="ARBA" id="ARBA00023180"/>
    </source>
</evidence>
<dbReference type="InterPro" id="IPR002345">
    <property type="entry name" value="Lipocalin"/>
</dbReference>
<dbReference type="Pfam" id="PF00061">
    <property type="entry name" value="Lipocalin"/>
    <property type="match status" value="1"/>
</dbReference>
<evidence type="ECO:0000256" key="3">
    <source>
        <dbReference type="ARBA" id="ARBA00022448"/>
    </source>
</evidence>